<evidence type="ECO:0008006" key="3">
    <source>
        <dbReference type="Google" id="ProtNLM"/>
    </source>
</evidence>
<reference evidence="1" key="1">
    <citation type="submission" date="2023-07" db="EMBL/GenBank/DDBJ databases">
        <title>Chromosome-level genome assembly of Artemia franciscana.</title>
        <authorList>
            <person name="Jo E."/>
        </authorList>
    </citation>
    <scope>NUCLEOTIDE SEQUENCE</scope>
    <source>
        <tissue evidence="1">Whole body</tissue>
    </source>
</reference>
<gene>
    <name evidence="1" type="ORF">QYM36_019563</name>
</gene>
<evidence type="ECO:0000313" key="2">
    <source>
        <dbReference type="Proteomes" id="UP001187531"/>
    </source>
</evidence>
<dbReference type="Pfam" id="PF04325">
    <property type="entry name" value="DUF465"/>
    <property type="match status" value="1"/>
</dbReference>
<sequence length="76" mass="9023">MSKFQSNVVKALLDKDFAFRRLHAKHEMLDEKVQAVHEGDSPMDELALEQMKKEKLFLKDEMARKIFDFETRHMIA</sequence>
<keyword evidence="2" id="KW-1185">Reference proteome</keyword>
<proteinExistence type="predicted"/>
<evidence type="ECO:0000313" key="1">
    <source>
        <dbReference type="EMBL" id="KAK2701808.1"/>
    </source>
</evidence>
<dbReference type="Gene3D" id="6.10.280.50">
    <property type="match status" value="1"/>
</dbReference>
<protein>
    <recommendedName>
        <fullName evidence="3">DUF465 domain-containing protein</fullName>
    </recommendedName>
</protein>
<accession>A0AA88H535</accession>
<dbReference type="InterPro" id="IPR038444">
    <property type="entry name" value="DUF465_sf"/>
</dbReference>
<dbReference type="InterPro" id="IPR007420">
    <property type="entry name" value="DUF465"/>
</dbReference>
<name>A0AA88H535_ARTSF</name>
<dbReference type="EMBL" id="JAVRJZ010001680">
    <property type="protein sequence ID" value="KAK2701808.1"/>
    <property type="molecule type" value="Genomic_DNA"/>
</dbReference>
<dbReference type="Proteomes" id="UP001187531">
    <property type="component" value="Unassembled WGS sequence"/>
</dbReference>
<dbReference type="AlphaFoldDB" id="A0AA88H535"/>
<organism evidence="1 2">
    <name type="scientific">Artemia franciscana</name>
    <name type="common">Brine shrimp</name>
    <name type="synonym">Artemia sanfranciscana</name>
    <dbReference type="NCBI Taxonomy" id="6661"/>
    <lineage>
        <taxon>Eukaryota</taxon>
        <taxon>Metazoa</taxon>
        <taxon>Ecdysozoa</taxon>
        <taxon>Arthropoda</taxon>
        <taxon>Crustacea</taxon>
        <taxon>Branchiopoda</taxon>
        <taxon>Anostraca</taxon>
        <taxon>Artemiidae</taxon>
        <taxon>Artemia</taxon>
    </lineage>
</organism>
<comment type="caution">
    <text evidence="1">The sequence shown here is derived from an EMBL/GenBank/DDBJ whole genome shotgun (WGS) entry which is preliminary data.</text>
</comment>